<sequence length="70" mass="7702">MIDTFSLRGKYSLRAKFNALDDSLNDSYENPPPTSRISMLKPNARPKSKTSLASLTALTNDPKSFAPDPT</sequence>
<organism evidence="2 3">
    <name type="scientific">Wickerhamomyces mucosus</name>
    <dbReference type="NCBI Taxonomy" id="1378264"/>
    <lineage>
        <taxon>Eukaryota</taxon>
        <taxon>Fungi</taxon>
        <taxon>Dikarya</taxon>
        <taxon>Ascomycota</taxon>
        <taxon>Saccharomycotina</taxon>
        <taxon>Saccharomycetes</taxon>
        <taxon>Phaffomycetales</taxon>
        <taxon>Wickerhamomycetaceae</taxon>
        <taxon>Wickerhamomyces</taxon>
    </lineage>
</organism>
<proteinExistence type="predicted"/>
<dbReference type="Proteomes" id="UP000769528">
    <property type="component" value="Unassembled WGS sequence"/>
</dbReference>
<name>A0A9P8PN32_9ASCO</name>
<protein>
    <submittedName>
        <fullName evidence="2">Uncharacterized protein</fullName>
    </submittedName>
</protein>
<feature type="region of interest" description="Disordered" evidence="1">
    <location>
        <begin position="22"/>
        <end position="70"/>
    </location>
</feature>
<evidence type="ECO:0000256" key="1">
    <source>
        <dbReference type="SAM" id="MobiDB-lite"/>
    </source>
</evidence>
<dbReference type="AlphaFoldDB" id="A0A9P8PN32"/>
<keyword evidence="3" id="KW-1185">Reference proteome</keyword>
<feature type="compositionally biased region" description="Polar residues" evidence="1">
    <location>
        <begin position="49"/>
        <end position="62"/>
    </location>
</feature>
<comment type="caution">
    <text evidence="2">The sequence shown here is derived from an EMBL/GenBank/DDBJ whole genome shotgun (WGS) entry which is preliminary data.</text>
</comment>
<accession>A0A9P8PN32</accession>
<reference evidence="2" key="1">
    <citation type="journal article" date="2021" name="Open Biol.">
        <title>Shared evolutionary footprints suggest mitochondrial oxidative damage underlies multiple complex I losses in fungi.</title>
        <authorList>
            <person name="Schikora-Tamarit M.A."/>
            <person name="Marcet-Houben M."/>
            <person name="Nosek J."/>
            <person name="Gabaldon T."/>
        </authorList>
    </citation>
    <scope>NUCLEOTIDE SEQUENCE</scope>
    <source>
        <strain evidence="2">CBS6341</strain>
    </source>
</reference>
<evidence type="ECO:0000313" key="3">
    <source>
        <dbReference type="Proteomes" id="UP000769528"/>
    </source>
</evidence>
<dbReference type="EMBL" id="JAEUBF010000781">
    <property type="protein sequence ID" value="KAH3675158.1"/>
    <property type="molecule type" value="Genomic_DNA"/>
</dbReference>
<reference evidence="2" key="2">
    <citation type="submission" date="2021-01" db="EMBL/GenBank/DDBJ databases">
        <authorList>
            <person name="Schikora-Tamarit M.A."/>
        </authorList>
    </citation>
    <scope>NUCLEOTIDE SEQUENCE</scope>
    <source>
        <strain evidence="2">CBS6341</strain>
    </source>
</reference>
<evidence type="ECO:0000313" key="2">
    <source>
        <dbReference type="EMBL" id="KAH3675158.1"/>
    </source>
</evidence>
<gene>
    <name evidence="2" type="ORF">WICMUC_002814</name>
</gene>